<comment type="catalytic activity">
    <reaction evidence="1">
        <text>S-ubiquitinyl-[E2 ubiquitin-conjugating enzyme]-L-cysteine + [acceptor protein]-L-lysine = [E2 ubiquitin-conjugating enzyme]-L-cysteine + N(6)-ubiquitinyl-[acceptor protein]-L-lysine.</text>
        <dbReference type="EC" id="2.3.2.27"/>
    </reaction>
</comment>
<reference evidence="11 12" key="1">
    <citation type="journal article" date="2017" name="Nature">
        <title>The Apostasia genome and the evolution of orchids.</title>
        <authorList>
            <person name="Zhang G.Q."/>
            <person name="Liu K.W."/>
            <person name="Li Z."/>
            <person name="Lohaus R."/>
            <person name="Hsiao Y.Y."/>
            <person name="Niu S.C."/>
            <person name="Wang J.Y."/>
            <person name="Lin Y.C."/>
            <person name="Xu Q."/>
            <person name="Chen L.J."/>
            <person name="Yoshida K."/>
            <person name="Fujiwara S."/>
            <person name="Wang Z.W."/>
            <person name="Zhang Y.Q."/>
            <person name="Mitsuda N."/>
            <person name="Wang M."/>
            <person name="Liu G.H."/>
            <person name="Pecoraro L."/>
            <person name="Huang H.X."/>
            <person name="Xiao X.J."/>
            <person name="Lin M."/>
            <person name="Wu X.Y."/>
            <person name="Wu W.L."/>
            <person name="Chen Y.Y."/>
            <person name="Chang S.B."/>
            <person name="Sakamoto S."/>
            <person name="Ohme-Takagi M."/>
            <person name="Yagi M."/>
            <person name="Zeng S.J."/>
            <person name="Shen C.Y."/>
            <person name="Yeh C.M."/>
            <person name="Luo Y.B."/>
            <person name="Tsai W.C."/>
            <person name="Van de Peer Y."/>
            <person name="Liu Z.J."/>
        </authorList>
    </citation>
    <scope>NUCLEOTIDE SEQUENCE [LARGE SCALE GENOMIC DNA]</scope>
    <source>
        <strain evidence="12">cv. Shenzhen</strain>
        <tissue evidence="11">Stem</tissue>
    </source>
</reference>
<dbReference type="GO" id="GO:0005737">
    <property type="term" value="C:cytoplasm"/>
    <property type="evidence" value="ECO:0007669"/>
    <property type="project" value="TreeGrafter"/>
</dbReference>
<dbReference type="EC" id="2.3.2.27" evidence="2"/>
<dbReference type="Pfam" id="PF13639">
    <property type="entry name" value="zf-RING_2"/>
    <property type="match status" value="1"/>
</dbReference>
<evidence type="ECO:0000259" key="10">
    <source>
        <dbReference type="PROSITE" id="PS50089"/>
    </source>
</evidence>
<dbReference type="InterPro" id="IPR039525">
    <property type="entry name" value="RNF126-like_zinc-ribbon"/>
</dbReference>
<dbReference type="SMART" id="SM00184">
    <property type="entry name" value="RING"/>
    <property type="match status" value="1"/>
</dbReference>
<dbReference type="Pfam" id="PF14369">
    <property type="entry name" value="Zn_ribbon_19"/>
    <property type="match status" value="1"/>
</dbReference>
<dbReference type="GO" id="GO:0016567">
    <property type="term" value="P:protein ubiquitination"/>
    <property type="evidence" value="ECO:0007669"/>
    <property type="project" value="TreeGrafter"/>
</dbReference>
<dbReference type="InterPro" id="IPR001841">
    <property type="entry name" value="Znf_RING"/>
</dbReference>
<evidence type="ECO:0000256" key="4">
    <source>
        <dbReference type="ARBA" id="ARBA00022723"/>
    </source>
</evidence>
<dbReference type="AlphaFoldDB" id="A0A2I0AT62"/>
<keyword evidence="3" id="KW-0808">Transferase</keyword>
<sequence length="341" mass="35920">MSSTAAPAAVAASAQQYFCHQCERTVSIASTTAGDPVCTLCGGGFVEELEPPNQVTTSFRPGATNTSFASTSTIPLFSASGGIDIQNPSDVAGLFGPDISPFRSQASGTLGFNPQHFIRDRIQSFLSGGATIHVVFDSSIAGGVSSNLFGSGLEHLLQQLFENDPNRYGTPPAAKSAVEALPTVKISEELIAECGEAHCAVCKDAFEVGAEAVQIPCRHIYHKDCIVPWLELHNSCPLCRYELPTDDPDYEQPAISAAPAPAGQPAATGDHGSVMAASVGREQPPLGRRAVRRMIRILLPWPSRGSDSQAEASNEANDGSSGGSRDDNVPDQCRNGYEDLD</sequence>
<dbReference type="InterPro" id="IPR013083">
    <property type="entry name" value="Znf_RING/FYVE/PHD"/>
</dbReference>
<dbReference type="SUPFAM" id="SSF57850">
    <property type="entry name" value="RING/U-box"/>
    <property type="match status" value="1"/>
</dbReference>
<feature type="region of interest" description="Disordered" evidence="9">
    <location>
        <begin position="250"/>
        <end position="272"/>
    </location>
</feature>
<dbReference type="PROSITE" id="PS50089">
    <property type="entry name" value="ZF_RING_2"/>
    <property type="match status" value="1"/>
</dbReference>
<name>A0A2I0AT62_9ASPA</name>
<dbReference type="CDD" id="cd16667">
    <property type="entry name" value="RING-H2_RNF126-like"/>
    <property type="match status" value="1"/>
</dbReference>
<evidence type="ECO:0000256" key="3">
    <source>
        <dbReference type="ARBA" id="ARBA00022679"/>
    </source>
</evidence>
<keyword evidence="6" id="KW-0833">Ubl conjugation pathway</keyword>
<dbReference type="STRING" id="1088818.A0A2I0AT62"/>
<accession>A0A2I0AT62</accession>
<dbReference type="GO" id="GO:0008270">
    <property type="term" value="F:zinc ion binding"/>
    <property type="evidence" value="ECO:0007669"/>
    <property type="project" value="UniProtKB-KW"/>
</dbReference>
<dbReference type="GO" id="GO:0061630">
    <property type="term" value="F:ubiquitin protein ligase activity"/>
    <property type="evidence" value="ECO:0007669"/>
    <property type="project" value="UniProtKB-EC"/>
</dbReference>
<feature type="compositionally biased region" description="Polar residues" evidence="9">
    <location>
        <begin position="305"/>
        <end position="319"/>
    </location>
</feature>
<proteinExistence type="predicted"/>
<keyword evidence="7" id="KW-0862">Zinc</keyword>
<evidence type="ECO:0000256" key="7">
    <source>
        <dbReference type="ARBA" id="ARBA00022833"/>
    </source>
</evidence>
<keyword evidence="5 8" id="KW-0863">Zinc-finger</keyword>
<feature type="region of interest" description="Disordered" evidence="9">
    <location>
        <begin position="302"/>
        <end position="341"/>
    </location>
</feature>
<feature type="compositionally biased region" description="Low complexity" evidence="9">
    <location>
        <begin position="253"/>
        <end position="267"/>
    </location>
</feature>
<evidence type="ECO:0000256" key="2">
    <source>
        <dbReference type="ARBA" id="ARBA00012483"/>
    </source>
</evidence>
<dbReference type="OrthoDB" id="8062037at2759"/>
<evidence type="ECO:0000313" key="12">
    <source>
        <dbReference type="Proteomes" id="UP000236161"/>
    </source>
</evidence>
<dbReference type="EMBL" id="KZ451950">
    <property type="protein sequence ID" value="PKA58741.1"/>
    <property type="molecule type" value="Genomic_DNA"/>
</dbReference>
<evidence type="ECO:0000256" key="9">
    <source>
        <dbReference type="SAM" id="MobiDB-lite"/>
    </source>
</evidence>
<protein>
    <recommendedName>
        <fullName evidence="2">RING-type E3 ubiquitin transferase</fullName>
        <ecNumber evidence="2">2.3.2.27</ecNumber>
    </recommendedName>
</protein>
<feature type="domain" description="RING-type" evidence="10">
    <location>
        <begin position="199"/>
        <end position="240"/>
    </location>
</feature>
<evidence type="ECO:0000313" key="11">
    <source>
        <dbReference type="EMBL" id="PKA58741.1"/>
    </source>
</evidence>
<dbReference type="FunFam" id="3.30.40.10:FF:000022">
    <property type="entry name" value="E3 ubiquitin-protein ligase RING1-like"/>
    <property type="match status" value="1"/>
</dbReference>
<dbReference type="Proteomes" id="UP000236161">
    <property type="component" value="Unassembled WGS sequence"/>
</dbReference>
<keyword evidence="4" id="KW-0479">Metal-binding</keyword>
<evidence type="ECO:0000256" key="8">
    <source>
        <dbReference type="PROSITE-ProRule" id="PRU00175"/>
    </source>
</evidence>
<evidence type="ECO:0000256" key="1">
    <source>
        <dbReference type="ARBA" id="ARBA00000900"/>
    </source>
</evidence>
<dbReference type="PANTHER" id="PTHR15710:SF202">
    <property type="entry name" value="RING-TYPE E3 UBIQUITIN TRANSFERASE"/>
    <property type="match status" value="1"/>
</dbReference>
<evidence type="ECO:0000256" key="6">
    <source>
        <dbReference type="ARBA" id="ARBA00022786"/>
    </source>
</evidence>
<dbReference type="PANTHER" id="PTHR15710">
    <property type="entry name" value="E3 UBIQUITIN-PROTEIN LIGASE PRAJA"/>
    <property type="match status" value="1"/>
</dbReference>
<keyword evidence="12" id="KW-1185">Reference proteome</keyword>
<gene>
    <name evidence="11" type="ORF">AXF42_Ash000834</name>
</gene>
<evidence type="ECO:0000256" key="5">
    <source>
        <dbReference type="ARBA" id="ARBA00022771"/>
    </source>
</evidence>
<dbReference type="Gene3D" id="3.30.40.10">
    <property type="entry name" value="Zinc/RING finger domain, C3HC4 (zinc finger)"/>
    <property type="match status" value="1"/>
</dbReference>
<organism evidence="11 12">
    <name type="scientific">Apostasia shenzhenica</name>
    <dbReference type="NCBI Taxonomy" id="1088818"/>
    <lineage>
        <taxon>Eukaryota</taxon>
        <taxon>Viridiplantae</taxon>
        <taxon>Streptophyta</taxon>
        <taxon>Embryophyta</taxon>
        <taxon>Tracheophyta</taxon>
        <taxon>Spermatophyta</taxon>
        <taxon>Magnoliopsida</taxon>
        <taxon>Liliopsida</taxon>
        <taxon>Asparagales</taxon>
        <taxon>Orchidaceae</taxon>
        <taxon>Apostasioideae</taxon>
        <taxon>Apostasia</taxon>
    </lineage>
</organism>